<keyword evidence="3" id="KW-1185">Reference proteome</keyword>
<dbReference type="RefSeq" id="WP_258821112.1">
    <property type="nucleotide sequence ID" value="NZ_JANUHB010000001.1"/>
</dbReference>
<gene>
    <name evidence="2" type="ORF">NX774_05325</name>
</gene>
<evidence type="ECO:0000313" key="3">
    <source>
        <dbReference type="Proteomes" id="UP001206126"/>
    </source>
</evidence>
<name>A0ABT2D7P7_9BURK</name>
<sequence>MSTSRTLALSCVVLAALSACAAVAQEPEQVAEVTVEGMRNADLKPYRTLWAALDAFDEHRSLAPKAELRGRFWRRNAVFGEQERWDGVTLRLAGNEHSLPVPVAVDGTFVLPRSQAAYDDDADLVLNQKKSTVGYDAQVRTPGLAPNVRRLGDLRLECEVKIAVAKKEIGFAQRAFFNTVFLGGDWCSSKRIKVAAFLGDWPLSAAIVDHGVRQPFRSDGYKLFAPVSDKSLSDDALIEFEFWSQASMERKQQFLATRPIALMTSADNWKEGAPFREQEKNRYSAVVDLKRGKWKFRLESGDGWLAFGGAPRDLVVSPGADLALKYHGERLVLDVDQPGAYAFSLDLRDPDHPRLAIRRAES</sequence>
<evidence type="ECO:0000256" key="1">
    <source>
        <dbReference type="SAM" id="SignalP"/>
    </source>
</evidence>
<dbReference type="PROSITE" id="PS51257">
    <property type="entry name" value="PROKAR_LIPOPROTEIN"/>
    <property type="match status" value="1"/>
</dbReference>
<keyword evidence="1" id="KW-0732">Signal</keyword>
<feature type="chain" id="PRO_5046900650" evidence="1">
    <location>
        <begin position="22"/>
        <end position="362"/>
    </location>
</feature>
<accession>A0ABT2D7P7</accession>
<feature type="signal peptide" evidence="1">
    <location>
        <begin position="1"/>
        <end position="21"/>
    </location>
</feature>
<dbReference type="Proteomes" id="UP001206126">
    <property type="component" value="Unassembled WGS sequence"/>
</dbReference>
<comment type="caution">
    <text evidence="2">The sequence shown here is derived from an EMBL/GenBank/DDBJ whole genome shotgun (WGS) entry which is preliminary data.</text>
</comment>
<evidence type="ECO:0000313" key="2">
    <source>
        <dbReference type="EMBL" id="MCS0807343.1"/>
    </source>
</evidence>
<reference evidence="2 3" key="1">
    <citation type="submission" date="2022-08" db="EMBL/GenBank/DDBJ databases">
        <title>Reclassification of Massilia species as members of the genera Telluria, Duganella, Pseudoduganella, Mokoshia gen. nov. and Zemynaea gen. nov. using orthogonal and non-orthogonal genome-based approaches.</title>
        <authorList>
            <person name="Bowman J.P."/>
        </authorList>
    </citation>
    <scope>NUCLEOTIDE SEQUENCE [LARGE SCALE GENOMIC DNA]</scope>
    <source>
        <strain evidence="2 3">JCM 31605</strain>
    </source>
</reference>
<dbReference type="EMBL" id="JANUHB010000001">
    <property type="protein sequence ID" value="MCS0807343.1"/>
    <property type="molecule type" value="Genomic_DNA"/>
</dbReference>
<organism evidence="2 3">
    <name type="scientific">Massilia agilis</name>
    <dbReference type="NCBI Taxonomy" id="1811226"/>
    <lineage>
        <taxon>Bacteria</taxon>
        <taxon>Pseudomonadati</taxon>
        <taxon>Pseudomonadota</taxon>
        <taxon>Betaproteobacteria</taxon>
        <taxon>Burkholderiales</taxon>
        <taxon>Oxalobacteraceae</taxon>
        <taxon>Telluria group</taxon>
        <taxon>Massilia</taxon>
    </lineage>
</organism>
<protein>
    <submittedName>
        <fullName evidence="2">Uncharacterized protein</fullName>
    </submittedName>
</protein>
<proteinExistence type="predicted"/>